<dbReference type="SMART" id="SM00479">
    <property type="entry name" value="EXOIII"/>
    <property type="match status" value="1"/>
</dbReference>
<dbReference type="GO" id="GO:0008408">
    <property type="term" value="F:3'-5' exonuclease activity"/>
    <property type="evidence" value="ECO:0007669"/>
    <property type="project" value="TreeGrafter"/>
</dbReference>
<dbReference type="GO" id="GO:0003676">
    <property type="term" value="F:nucleic acid binding"/>
    <property type="evidence" value="ECO:0007669"/>
    <property type="project" value="InterPro"/>
</dbReference>
<keyword evidence="2" id="KW-0378">Hydrolase</keyword>
<dbReference type="InterPro" id="IPR013520">
    <property type="entry name" value="Ribonucl_H"/>
</dbReference>
<evidence type="ECO:0000256" key="3">
    <source>
        <dbReference type="ARBA" id="ARBA00022839"/>
    </source>
</evidence>
<feature type="domain" description="Exonuclease" evidence="4">
    <location>
        <begin position="1"/>
        <end position="194"/>
    </location>
</feature>
<protein>
    <submittedName>
        <fullName evidence="5">Putative DNA polymerase III alpha subunit</fullName>
    </submittedName>
</protein>
<dbReference type="PANTHER" id="PTHR30231:SF4">
    <property type="entry name" value="PROTEIN NEN2"/>
    <property type="match status" value="1"/>
</dbReference>
<evidence type="ECO:0000313" key="5">
    <source>
        <dbReference type="EMBL" id="AGC72853.1"/>
    </source>
</evidence>
<dbReference type="InterPro" id="IPR012337">
    <property type="entry name" value="RNaseH-like_sf"/>
</dbReference>
<dbReference type="Pfam" id="PF00929">
    <property type="entry name" value="RNase_T"/>
    <property type="match status" value="1"/>
</dbReference>
<dbReference type="PANTHER" id="PTHR30231">
    <property type="entry name" value="DNA POLYMERASE III SUBUNIT EPSILON"/>
    <property type="match status" value="1"/>
</dbReference>
<accession>L7W0D1</accession>
<evidence type="ECO:0000256" key="1">
    <source>
        <dbReference type="ARBA" id="ARBA00022722"/>
    </source>
</evidence>
<dbReference type="InterPro" id="IPR036397">
    <property type="entry name" value="RNaseH_sf"/>
</dbReference>
<dbReference type="Gene3D" id="3.30.420.10">
    <property type="entry name" value="Ribonuclease H-like superfamily/Ribonuclease H"/>
    <property type="match status" value="1"/>
</dbReference>
<name>L7W0D1_9BACT</name>
<keyword evidence="3" id="KW-0269">Exonuclease</keyword>
<sequence length="194" mass="22232">MILFLDTETTGLPLNWSAPIKQVSNWPRMVQLACLLYDEDGTLLEERSYIVKPEGFTIPYASVKIHRISTERALAEGENLNVVLDEFKLLLERTSLLVAHNVNFDHAIVGAEYYRKIQQDPLLPLHKFCTMTSPEVITHCALPANSPRGGYKWPKLEELHYKLFKQELKGAHDALVDIQATARCYWELRRLGVI</sequence>
<evidence type="ECO:0000259" key="4">
    <source>
        <dbReference type="SMART" id="SM00479"/>
    </source>
</evidence>
<proteinExistence type="predicted"/>
<dbReference type="CDD" id="cd06127">
    <property type="entry name" value="DEDDh"/>
    <property type="match status" value="1"/>
</dbReference>
<dbReference type="EMBL" id="JX649914">
    <property type="protein sequence ID" value="AGC72853.1"/>
    <property type="molecule type" value="Genomic_DNA"/>
</dbReference>
<keyword evidence="1" id="KW-0540">Nuclease</keyword>
<evidence type="ECO:0000256" key="2">
    <source>
        <dbReference type="ARBA" id="ARBA00022801"/>
    </source>
</evidence>
<dbReference type="SUPFAM" id="SSF53098">
    <property type="entry name" value="Ribonuclease H-like"/>
    <property type="match status" value="1"/>
</dbReference>
<reference evidence="5" key="1">
    <citation type="submission" date="2012-09" db="EMBL/GenBank/DDBJ databases">
        <title>Metagenomic Characterization of a Microbial Community in Wastewater Detects High Levels of Antibiotic Resistance.</title>
        <authorList>
            <person name="Abrams M."/>
            <person name="Caldwell A."/>
            <person name="Vandaei E."/>
            <person name="Lee W."/>
            <person name="Perrott J."/>
            <person name="Khan S.Y."/>
            <person name="Ta J."/>
            <person name="Romero D."/>
            <person name="Nguyen V."/>
            <person name="Pourmand N."/>
            <person name="Ouverney C.C."/>
        </authorList>
    </citation>
    <scope>NUCLEOTIDE SEQUENCE</scope>
</reference>
<dbReference type="AlphaFoldDB" id="L7W0D1"/>
<organism evidence="5">
    <name type="scientific">uncultured bacterium A1Q1_fos_97</name>
    <dbReference type="NCBI Taxonomy" id="1256593"/>
    <lineage>
        <taxon>Bacteria</taxon>
        <taxon>environmental samples</taxon>
    </lineage>
</organism>